<dbReference type="GO" id="GO:0000981">
    <property type="term" value="F:DNA-binding transcription factor activity, RNA polymerase II-specific"/>
    <property type="evidence" value="ECO:0007669"/>
    <property type="project" value="InterPro"/>
</dbReference>
<dbReference type="GO" id="GO:0000435">
    <property type="term" value="P:positive regulation of transcription from RNA polymerase II promoter by galactose"/>
    <property type="evidence" value="ECO:0007669"/>
    <property type="project" value="TreeGrafter"/>
</dbReference>
<evidence type="ECO:0000256" key="6">
    <source>
        <dbReference type="SAM" id="MobiDB-lite"/>
    </source>
</evidence>
<reference evidence="8" key="2">
    <citation type="submission" date="2021-02" db="EMBL/GenBank/DDBJ databases">
        <title>Aspergillus puulaauensis MK2 genome sequence.</title>
        <authorList>
            <person name="Futagami T."/>
            <person name="Mori K."/>
            <person name="Kadooka C."/>
            <person name="Tanaka T."/>
        </authorList>
    </citation>
    <scope>NUCLEOTIDE SEQUENCE</scope>
    <source>
        <strain evidence="8">MK2</strain>
    </source>
</reference>
<dbReference type="Pfam" id="PF00172">
    <property type="entry name" value="Zn_clus"/>
    <property type="match status" value="1"/>
</dbReference>
<reference evidence="8" key="1">
    <citation type="submission" date="2021-01" db="EMBL/GenBank/DDBJ databases">
        <authorList>
            <consortium name="Aspergillus puulaauensis MK2 genome sequencing consortium"/>
            <person name="Kazuki M."/>
            <person name="Futagami T."/>
        </authorList>
    </citation>
    <scope>NUCLEOTIDE SEQUENCE</scope>
    <source>
        <strain evidence="8">MK2</strain>
    </source>
</reference>
<keyword evidence="1" id="KW-0805">Transcription regulation</keyword>
<evidence type="ECO:0000256" key="5">
    <source>
        <dbReference type="SAM" id="Coils"/>
    </source>
</evidence>
<organism evidence="8 9">
    <name type="scientific">Aspergillus puulaauensis</name>
    <dbReference type="NCBI Taxonomy" id="1220207"/>
    <lineage>
        <taxon>Eukaryota</taxon>
        <taxon>Fungi</taxon>
        <taxon>Dikarya</taxon>
        <taxon>Ascomycota</taxon>
        <taxon>Pezizomycotina</taxon>
        <taxon>Eurotiomycetes</taxon>
        <taxon>Eurotiomycetidae</taxon>
        <taxon>Eurotiales</taxon>
        <taxon>Aspergillaceae</taxon>
        <taxon>Aspergillus</taxon>
    </lineage>
</organism>
<keyword evidence="3" id="KW-0804">Transcription</keyword>
<evidence type="ECO:0000256" key="4">
    <source>
        <dbReference type="ARBA" id="ARBA00023242"/>
    </source>
</evidence>
<dbReference type="CDD" id="cd12148">
    <property type="entry name" value="fungal_TF_MHR"/>
    <property type="match status" value="1"/>
</dbReference>
<proteinExistence type="predicted"/>
<dbReference type="OrthoDB" id="4138892at2759"/>
<dbReference type="InterPro" id="IPR051127">
    <property type="entry name" value="Fungal_SecMet_Regulators"/>
</dbReference>
<evidence type="ECO:0000313" key="9">
    <source>
        <dbReference type="Proteomes" id="UP000654913"/>
    </source>
</evidence>
<dbReference type="PANTHER" id="PTHR47424">
    <property type="entry name" value="REGULATORY PROTEIN GAL4"/>
    <property type="match status" value="1"/>
</dbReference>
<dbReference type="GO" id="GO:0008270">
    <property type="term" value="F:zinc ion binding"/>
    <property type="evidence" value="ECO:0007669"/>
    <property type="project" value="InterPro"/>
</dbReference>
<sequence length="481" mass="54357">MNRNRNRQQRLAPKTGPSPPEPPENSGKVSKSLKACERCRGMRKRCDGTQPCARCRRLQAECEYTGVDGRRREDWRARIEALEQRNAYLEQVVQQLSGAREQRASMTQPDLGDGVELGMTALNLARAKMQEALKDVPTEVENDDSRRTLQTLVFLEGWLSYSLGYRNCLNQNEIDLVHCTVTLNMDSENSEALTTRLIQSQMTRLALLASGIQSQMAHYQHDDCWTHADKLSSKLDIWHAALPPDLHLAALNKQGKTLTLVQERALYLMHILYIDARLQLYCRLFKASHHASPGDKQERGQEEQEQDSPSIEGLFQKVPRHISDVHTDFAVQLARIASLLYNEKAIFTRCWLAICAVFDASVVLLLGICQKYITGDSPGSGNEFYSIPQLAGHLESCMTVLRFCGRSDIAAHRLGDMLEPIVEQLNRMDVIEHTPQTHEDGDPMKIQYVLGEEGSSEALPLLRMTYRLLNSMPPEGSTVWV</sequence>
<dbReference type="KEGG" id="apuu:APUU_60110S"/>
<feature type="region of interest" description="Disordered" evidence="6">
    <location>
        <begin position="1"/>
        <end position="32"/>
    </location>
</feature>
<dbReference type="CDD" id="cd00067">
    <property type="entry name" value="GAL4"/>
    <property type="match status" value="1"/>
</dbReference>
<dbReference type="PANTHER" id="PTHR47424:SF3">
    <property type="entry name" value="REGULATORY PROTEIN GAL4"/>
    <property type="match status" value="1"/>
</dbReference>
<dbReference type="RefSeq" id="XP_041559256.1">
    <property type="nucleotide sequence ID" value="XM_041706918.1"/>
</dbReference>
<dbReference type="EMBL" id="AP024448">
    <property type="protein sequence ID" value="BCS27062.1"/>
    <property type="molecule type" value="Genomic_DNA"/>
</dbReference>
<dbReference type="Proteomes" id="UP000654913">
    <property type="component" value="Chromosome 6"/>
</dbReference>
<name>A0A7R7XTF7_9EURO</name>
<keyword evidence="2" id="KW-0238">DNA-binding</keyword>
<feature type="domain" description="Zn(2)-C6 fungal-type" evidence="7">
    <location>
        <begin position="35"/>
        <end position="64"/>
    </location>
</feature>
<evidence type="ECO:0000256" key="1">
    <source>
        <dbReference type="ARBA" id="ARBA00023015"/>
    </source>
</evidence>
<feature type="coiled-coil region" evidence="5">
    <location>
        <begin position="72"/>
        <end position="99"/>
    </location>
</feature>
<dbReference type="GeneID" id="64977067"/>
<evidence type="ECO:0000259" key="7">
    <source>
        <dbReference type="PROSITE" id="PS50048"/>
    </source>
</evidence>
<keyword evidence="5" id="KW-0175">Coiled coil</keyword>
<gene>
    <name evidence="8" type="ORF">APUU_60110S</name>
</gene>
<keyword evidence="4" id="KW-0539">Nucleus</keyword>
<dbReference type="Gene3D" id="4.10.240.10">
    <property type="entry name" value="Zn(2)-C6 fungal-type DNA-binding domain"/>
    <property type="match status" value="1"/>
</dbReference>
<dbReference type="SMART" id="SM00066">
    <property type="entry name" value="GAL4"/>
    <property type="match status" value="1"/>
</dbReference>
<dbReference type="GO" id="GO:0000978">
    <property type="term" value="F:RNA polymerase II cis-regulatory region sequence-specific DNA binding"/>
    <property type="evidence" value="ECO:0007669"/>
    <property type="project" value="TreeGrafter"/>
</dbReference>
<dbReference type="InterPro" id="IPR036864">
    <property type="entry name" value="Zn2-C6_fun-type_DNA-bd_sf"/>
</dbReference>
<dbReference type="PROSITE" id="PS00463">
    <property type="entry name" value="ZN2_CY6_FUNGAL_1"/>
    <property type="match status" value="1"/>
</dbReference>
<evidence type="ECO:0000313" key="8">
    <source>
        <dbReference type="EMBL" id="BCS27062.1"/>
    </source>
</evidence>
<keyword evidence="9" id="KW-1185">Reference proteome</keyword>
<evidence type="ECO:0000256" key="2">
    <source>
        <dbReference type="ARBA" id="ARBA00023125"/>
    </source>
</evidence>
<dbReference type="GO" id="GO:0005634">
    <property type="term" value="C:nucleus"/>
    <property type="evidence" value="ECO:0007669"/>
    <property type="project" value="TreeGrafter"/>
</dbReference>
<dbReference type="InterPro" id="IPR001138">
    <property type="entry name" value="Zn2Cys6_DnaBD"/>
</dbReference>
<dbReference type="PROSITE" id="PS50048">
    <property type="entry name" value="ZN2_CY6_FUNGAL_2"/>
    <property type="match status" value="1"/>
</dbReference>
<dbReference type="AlphaFoldDB" id="A0A7R7XTF7"/>
<protein>
    <recommendedName>
        <fullName evidence="7">Zn(2)-C6 fungal-type domain-containing protein</fullName>
    </recommendedName>
</protein>
<dbReference type="SUPFAM" id="SSF57701">
    <property type="entry name" value="Zn2/Cys6 DNA-binding domain"/>
    <property type="match status" value="1"/>
</dbReference>
<accession>A0A7R7XTF7</accession>
<evidence type="ECO:0000256" key="3">
    <source>
        <dbReference type="ARBA" id="ARBA00023163"/>
    </source>
</evidence>